<protein>
    <submittedName>
        <fullName evidence="2">NAD(P)H-binding protein</fullName>
    </submittedName>
</protein>
<dbReference type="InterPro" id="IPR036291">
    <property type="entry name" value="NAD(P)-bd_dom_sf"/>
</dbReference>
<dbReference type="Gene3D" id="3.40.50.720">
    <property type="entry name" value="NAD(P)-binding Rossmann-like Domain"/>
    <property type="match status" value="1"/>
</dbReference>
<evidence type="ECO:0000313" key="2">
    <source>
        <dbReference type="EMBL" id="MFC3495722.1"/>
    </source>
</evidence>
<dbReference type="PANTHER" id="PTHR43162:SF1">
    <property type="entry name" value="PRESTALK A DIFFERENTIATION PROTEIN A"/>
    <property type="match status" value="1"/>
</dbReference>
<sequence>MILITGATGTIGRPLVAALHARGMAVRALTRDPSRARFPEGVEVVAGDPSRPVSIAAHLAGVRAVFLNSSAIRDSCVEFADLAKQRGVTRLVALAAYNVEQDFALQPSRHIGDRNRECEAVVEDSGLEWVSLRPQVYASMAVPLWAGQLRLGDTVSWPYAGFAEAVIDPRDVAEVAARALVDDELLGRKPVLTGPEALTQAEMLAVIAEVTGRPLRYEEESVLAFVDRIAAMGLPSELAASFVARYAAFGGQTPELSDEVPKILGRPARTYRDWITDHAAVFAGPTR</sequence>
<name>A0ABV7Q9C9_9ACTN</name>
<dbReference type="Gene3D" id="3.90.25.10">
    <property type="entry name" value="UDP-galactose 4-epimerase, domain 1"/>
    <property type="match status" value="1"/>
</dbReference>
<feature type="domain" description="NAD(P)-binding" evidence="1">
    <location>
        <begin position="6"/>
        <end position="182"/>
    </location>
</feature>
<keyword evidence="3" id="KW-1185">Reference proteome</keyword>
<dbReference type="Proteomes" id="UP001595712">
    <property type="component" value="Unassembled WGS sequence"/>
</dbReference>
<dbReference type="Pfam" id="PF13460">
    <property type="entry name" value="NAD_binding_10"/>
    <property type="match status" value="1"/>
</dbReference>
<dbReference type="PANTHER" id="PTHR43162">
    <property type="match status" value="1"/>
</dbReference>
<comment type="caution">
    <text evidence="2">The sequence shown here is derived from an EMBL/GenBank/DDBJ whole genome shotgun (WGS) entry which is preliminary data.</text>
</comment>
<dbReference type="InterPro" id="IPR051604">
    <property type="entry name" value="Ergot_Alk_Oxidoreductase"/>
</dbReference>
<proteinExistence type="predicted"/>
<gene>
    <name evidence="2" type="ORF">ACFO8M_24845</name>
</gene>
<dbReference type="SUPFAM" id="SSF51735">
    <property type="entry name" value="NAD(P)-binding Rossmann-fold domains"/>
    <property type="match status" value="1"/>
</dbReference>
<accession>A0ABV7Q9C9</accession>
<dbReference type="EMBL" id="JBHRWO010000021">
    <property type="protein sequence ID" value="MFC3495722.1"/>
    <property type="molecule type" value="Genomic_DNA"/>
</dbReference>
<organism evidence="2 3">
    <name type="scientific">Glycomyces rhizosphaerae</name>
    <dbReference type="NCBI Taxonomy" id="2054422"/>
    <lineage>
        <taxon>Bacteria</taxon>
        <taxon>Bacillati</taxon>
        <taxon>Actinomycetota</taxon>
        <taxon>Actinomycetes</taxon>
        <taxon>Glycomycetales</taxon>
        <taxon>Glycomycetaceae</taxon>
        <taxon>Glycomyces</taxon>
    </lineage>
</organism>
<reference evidence="3" key="1">
    <citation type="journal article" date="2019" name="Int. J. Syst. Evol. Microbiol.">
        <title>The Global Catalogue of Microorganisms (GCM) 10K type strain sequencing project: providing services to taxonomists for standard genome sequencing and annotation.</title>
        <authorList>
            <consortium name="The Broad Institute Genomics Platform"/>
            <consortium name="The Broad Institute Genome Sequencing Center for Infectious Disease"/>
            <person name="Wu L."/>
            <person name="Ma J."/>
        </authorList>
    </citation>
    <scope>NUCLEOTIDE SEQUENCE [LARGE SCALE GENOMIC DNA]</scope>
    <source>
        <strain evidence="3">CGMCC 4.7396</strain>
    </source>
</reference>
<dbReference type="InterPro" id="IPR016040">
    <property type="entry name" value="NAD(P)-bd_dom"/>
</dbReference>
<evidence type="ECO:0000259" key="1">
    <source>
        <dbReference type="Pfam" id="PF13460"/>
    </source>
</evidence>
<evidence type="ECO:0000313" key="3">
    <source>
        <dbReference type="Proteomes" id="UP001595712"/>
    </source>
</evidence>
<dbReference type="RefSeq" id="WP_387980506.1">
    <property type="nucleotide sequence ID" value="NZ_JBHRWO010000021.1"/>
</dbReference>